<evidence type="ECO:0000313" key="2">
    <source>
        <dbReference type="Proteomes" id="UP001346149"/>
    </source>
</evidence>
<proteinExistence type="predicted"/>
<dbReference type="InterPro" id="IPR005508">
    <property type="entry name" value="At2g31720-like"/>
</dbReference>
<sequence length="166" mass="19036">MAIIDDEPKREPESRLSLLADLVEIISIHSHLLDYPREVERLMSTSNPSLLTKIKGKQPPSGDFKKRGHKRVPRKLAVVVRPSALKRELSSEFHRVIQRFHGVKLKLIMEKALTGSDKNRDLGRISLPSSNVVEDFFRPEERHYLENREEILVLVISPSLEVSKLS</sequence>
<dbReference type="EMBL" id="JAXQNO010000022">
    <property type="protein sequence ID" value="KAK4767073.1"/>
    <property type="molecule type" value="Genomic_DNA"/>
</dbReference>
<comment type="caution">
    <text evidence="1">The sequence shown here is derived from an EMBL/GenBank/DDBJ whole genome shotgun (WGS) entry which is preliminary data.</text>
</comment>
<protein>
    <submittedName>
        <fullName evidence="1">Uncharacterized protein</fullName>
    </submittedName>
</protein>
<name>A0AAN7QH21_TRANT</name>
<keyword evidence="2" id="KW-1185">Reference proteome</keyword>
<dbReference type="AlphaFoldDB" id="A0AAN7QH21"/>
<dbReference type="PANTHER" id="PTHR31541:SF25">
    <property type="entry name" value="GAMMA-GLIADIN B"/>
    <property type="match status" value="1"/>
</dbReference>
<accession>A0AAN7QH21</accession>
<dbReference type="GO" id="GO:0003677">
    <property type="term" value="F:DNA binding"/>
    <property type="evidence" value="ECO:0007669"/>
    <property type="project" value="InterPro"/>
</dbReference>
<gene>
    <name evidence="1" type="ORF">SAY86_014823</name>
</gene>
<reference evidence="1 2" key="1">
    <citation type="journal article" date="2023" name="Hortic Res">
        <title>Pangenome of water caltrop reveals structural variations and asymmetric subgenome divergence after allopolyploidization.</title>
        <authorList>
            <person name="Zhang X."/>
            <person name="Chen Y."/>
            <person name="Wang L."/>
            <person name="Yuan Y."/>
            <person name="Fang M."/>
            <person name="Shi L."/>
            <person name="Lu R."/>
            <person name="Comes H.P."/>
            <person name="Ma Y."/>
            <person name="Chen Y."/>
            <person name="Huang G."/>
            <person name="Zhou Y."/>
            <person name="Zheng Z."/>
            <person name="Qiu Y."/>
        </authorList>
    </citation>
    <scope>NUCLEOTIDE SEQUENCE [LARGE SCALE GENOMIC DNA]</scope>
    <source>
        <strain evidence="1">F231</strain>
    </source>
</reference>
<organism evidence="1 2">
    <name type="scientific">Trapa natans</name>
    <name type="common">Water chestnut</name>
    <dbReference type="NCBI Taxonomy" id="22666"/>
    <lineage>
        <taxon>Eukaryota</taxon>
        <taxon>Viridiplantae</taxon>
        <taxon>Streptophyta</taxon>
        <taxon>Embryophyta</taxon>
        <taxon>Tracheophyta</taxon>
        <taxon>Spermatophyta</taxon>
        <taxon>Magnoliopsida</taxon>
        <taxon>eudicotyledons</taxon>
        <taxon>Gunneridae</taxon>
        <taxon>Pentapetalae</taxon>
        <taxon>rosids</taxon>
        <taxon>malvids</taxon>
        <taxon>Myrtales</taxon>
        <taxon>Lythraceae</taxon>
        <taxon>Trapa</taxon>
    </lineage>
</organism>
<dbReference type="Proteomes" id="UP001346149">
    <property type="component" value="Unassembled WGS sequence"/>
</dbReference>
<dbReference type="PANTHER" id="PTHR31541">
    <property type="entry name" value="B3 DOMAIN PLANT PROTEIN-RELATED"/>
    <property type="match status" value="1"/>
</dbReference>
<evidence type="ECO:0000313" key="1">
    <source>
        <dbReference type="EMBL" id="KAK4767073.1"/>
    </source>
</evidence>